<organism evidence="2">
    <name type="scientific">Hemiselmis tepida</name>
    <dbReference type="NCBI Taxonomy" id="464990"/>
    <lineage>
        <taxon>Eukaryota</taxon>
        <taxon>Cryptophyceae</taxon>
        <taxon>Cryptomonadales</taxon>
        <taxon>Hemiselmidaceae</taxon>
        <taxon>Hemiselmis</taxon>
    </lineage>
</organism>
<proteinExistence type="predicted"/>
<evidence type="ECO:0000313" key="2">
    <source>
        <dbReference type="EMBL" id="CAD8776950.1"/>
    </source>
</evidence>
<feature type="region of interest" description="Disordered" evidence="1">
    <location>
        <begin position="129"/>
        <end position="256"/>
    </location>
</feature>
<feature type="compositionally biased region" description="Low complexity" evidence="1">
    <location>
        <begin position="26"/>
        <end position="49"/>
    </location>
</feature>
<accession>A0A7S0YLP7</accession>
<name>A0A7S0YLP7_9CRYP</name>
<feature type="compositionally biased region" description="Polar residues" evidence="1">
    <location>
        <begin position="209"/>
        <end position="219"/>
    </location>
</feature>
<protein>
    <submittedName>
        <fullName evidence="2">Uncharacterized protein</fullName>
    </submittedName>
</protein>
<dbReference type="AlphaFoldDB" id="A0A7S0YLP7"/>
<feature type="compositionally biased region" description="Polar residues" evidence="1">
    <location>
        <begin position="167"/>
        <end position="185"/>
    </location>
</feature>
<feature type="compositionally biased region" description="Low complexity" evidence="1">
    <location>
        <begin position="65"/>
        <end position="80"/>
    </location>
</feature>
<feature type="non-terminal residue" evidence="2">
    <location>
        <position position="256"/>
    </location>
</feature>
<feature type="compositionally biased region" description="Gly residues" evidence="1">
    <location>
        <begin position="1"/>
        <end position="13"/>
    </location>
</feature>
<reference evidence="2" key="1">
    <citation type="submission" date="2021-01" db="EMBL/GenBank/DDBJ databases">
        <authorList>
            <person name="Corre E."/>
            <person name="Pelletier E."/>
            <person name="Niang G."/>
            <person name="Scheremetjew M."/>
            <person name="Finn R."/>
            <person name="Kale V."/>
            <person name="Holt S."/>
            <person name="Cochrane G."/>
            <person name="Meng A."/>
            <person name="Brown T."/>
            <person name="Cohen L."/>
        </authorList>
    </citation>
    <scope>NUCLEOTIDE SEQUENCE</scope>
    <source>
        <strain evidence="2">CCMP443</strain>
    </source>
</reference>
<sequence>MSYGGSYGGGYGGSSSASGSYGGSYGQPYGQGSSSSYGTSSYGQQQPTPYGGGEYSAPSNGNGGYEQQQYSSYGQPSEYQADNFDIPASGGGYEVPAAQEGGYYSNTAAPAAAAAIDFSSAGYYGATTASSGGEGLGPTTGPALDLQMDPEQDNSYGDTYQYGGTYEQPQYEGTYQQSYEQTQPSYGDGGSYYADPRGQQQDAGGLSQGMAQMSVSSTGPYVPAQAEKLPGGKWPDPIEAAKARKAPVAPSADEPP</sequence>
<feature type="region of interest" description="Disordered" evidence="1">
    <location>
        <begin position="1"/>
        <end position="92"/>
    </location>
</feature>
<evidence type="ECO:0000256" key="1">
    <source>
        <dbReference type="SAM" id="MobiDB-lite"/>
    </source>
</evidence>
<dbReference type="EMBL" id="HBFN01000931">
    <property type="protein sequence ID" value="CAD8776950.1"/>
    <property type="molecule type" value="Transcribed_RNA"/>
</dbReference>
<gene>
    <name evidence="2" type="ORF">HTEP1355_LOCUS596</name>
</gene>